<dbReference type="PANTHER" id="PTHR34144">
    <property type="entry name" value="CHROMOSOME 8, WHOLE GENOME SHOTGUN SEQUENCE"/>
    <property type="match status" value="1"/>
</dbReference>
<comment type="caution">
    <text evidence="2">The sequence shown here is derived from an EMBL/GenBank/DDBJ whole genome shotgun (WGS) entry which is preliminary data.</text>
</comment>
<keyword evidence="1" id="KW-0472">Membrane</keyword>
<dbReference type="OMA" id="YIASMHW"/>
<dbReference type="Pfam" id="PF11735">
    <property type="entry name" value="CAP59_mtransfer"/>
    <property type="match status" value="1"/>
</dbReference>
<dbReference type="PhylomeDB" id="A0A0A2LCY6"/>
<dbReference type="EMBL" id="JQGA01000072">
    <property type="protein sequence ID" value="KGO77982.1"/>
    <property type="molecule type" value="Genomic_DNA"/>
</dbReference>
<sequence length="293" mass="34021">MTILSASRRALRYRIARALIIIFAIWNLAEIHLIQRRIHEADHAVLRHWPQNQERIYIASINWNNELILRSHWSKALTQLVLKLGRENVFISIYESGSYDNTKGALGELDWELERMRVPRNITLSPVTHEDELAAPARGEGWILTPDGKKQLRRVPYLARIRNLSLLPLQDLARQGITFDKILFLNDVVFTPNDVLELLNTNDGEYGAACSLDFSKPPNYYDTFALRDRHRDMQCKIYILFLWRVVGMAWWRCPQVHSSLAPHFASEVSPIHSRYIILKVPSVVSSTQTTHYQ</sequence>
<keyword evidence="1" id="KW-0812">Transmembrane</keyword>
<dbReference type="HOGENOM" id="CLU_950292_0_0_1"/>
<dbReference type="PANTHER" id="PTHR34144:SF7">
    <property type="entry name" value="EXPORT PROTEIN (CAP59), PUTATIVE (AFU_ORTHOLOGUE AFUA_7G05020)-RELATED"/>
    <property type="match status" value="1"/>
</dbReference>
<gene>
    <name evidence="2" type="ORF">PITC_025100</name>
</gene>
<dbReference type="InterPro" id="IPR021047">
    <property type="entry name" value="Mannosyltransferase_CMT1"/>
</dbReference>
<keyword evidence="3" id="KW-1185">Reference proteome</keyword>
<dbReference type="Proteomes" id="UP000030104">
    <property type="component" value="Unassembled WGS sequence"/>
</dbReference>
<feature type="transmembrane region" description="Helical" evidence="1">
    <location>
        <begin position="12"/>
        <end position="29"/>
    </location>
</feature>
<keyword evidence="1" id="KW-1133">Transmembrane helix</keyword>
<reference evidence="2 3" key="1">
    <citation type="journal article" date="2015" name="Mol. Plant Microbe Interact.">
        <title>Genome, transcriptome, and functional analyses of Penicillium expansum provide new insights into secondary metabolism and pathogenicity.</title>
        <authorList>
            <person name="Ballester A.R."/>
            <person name="Marcet-Houben M."/>
            <person name="Levin E."/>
            <person name="Sela N."/>
            <person name="Selma-Lazaro C."/>
            <person name="Carmona L."/>
            <person name="Wisniewski M."/>
            <person name="Droby S."/>
            <person name="Gonzalez-Candelas L."/>
            <person name="Gabaldon T."/>
        </authorList>
    </citation>
    <scope>NUCLEOTIDE SEQUENCE [LARGE SCALE GENOMIC DNA]</scope>
    <source>
        <strain evidence="2 3">PHI-1</strain>
    </source>
</reference>
<evidence type="ECO:0000313" key="2">
    <source>
        <dbReference type="EMBL" id="KGO77982.1"/>
    </source>
</evidence>
<accession>A0A0A2LCY6</accession>
<dbReference type="STRING" id="40296.A0A0A2LCY6"/>
<evidence type="ECO:0000256" key="1">
    <source>
        <dbReference type="SAM" id="Phobius"/>
    </source>
</evidence>
<dbReference type="OrthoDB" id="262547at2759"/>
<proteinExistence type="predicted"/>
<keyword evidence="2" id="KW-0808">Transferase</keyword>
<dbReference type="GO" id="GO:0016757">
    <property type="term" value="F:glycosyltransferase activity"/>
    <property type="evidence" value="ECO:0007669"/>
    <property type="project" value="UniProtKB-KW"/>
</dbReference>
<dbReference type="AlphaFoldDB" id="A0A0A2LCY6"/>
<organism evidence="2 3">
    <name type="scientific">Penicillium italicum</name>
    <name type="common">Blue mold</name>
    <dbReference type="NCBI Taxonomy" id="40296"/>
    <lineage>
        <taxon>Eukaryota</taxon>
        <taxon>Fungi</taxon>
        <taxon>Dikarya</taxon>
        <taxon>Ascomycota</taxon>
        <taxon>Pezizomycotina</taxon>
        <taxon>Eurotiomycetes</taxon>
        <taxon>Eurotiomycetidae</taxon>
        <taxon>Eurotiales</taxon>
        <taxon>Aspergillaceae</taxon>
        <taxon>Penicillium</taxon>
    </lineage>
</organism>
<protein>
    <submittedName>
        <fullName evidence="2">Mannosyltransferase 1, CMT1</fullName>
    </submittedName>
</protein>
<evidence type="ECO:0000313" key="3">
    <source>
        <dbReference type="Proteomes" id="UP000030104"/>
    </source>
</evidence>
<keyword evidence="2" id="KW-0328">Glycosyltransferase</keyword>
<name>A0A0A2LCY6_PENIT</name>